<dbReference type="Proteomes" id="UP001162060">
    <property type="component" value="Unassembled WGS sequence"/>
</dbReference>
<proteinExistence type="predicted"/>
<evidence type="ECO:0008006" key="3">
    <source>
        <dbReference type="Google" id="ProtNLM"/>
    </source>
</evidence>
<protein>
    <recommendedName>
        <fullName evidence="3">Polyketide synthase</fullName>
    </recommendedName>
</protein>
<accession>A0AAV1UUF0</accession>
<name>A0AAV1UUF0_9STRA</name>
<comment type="caution">
    <text evidence="1">The sequence shown here is derived from an EMBL/GenBank/DDBJ whole genome shotgun (WGS) entry which is preliminary data.</text>
</comment>
<evidence type="ECO:0000313" key="1">
    <source>
        <dbReference type="EMBL" id="CAK7937292.1"/>
    </source>
</evidence>
<dbReference type="EMBL" id="CAKLBY020000227">
    <property type="protein sequence ID" value="CAK7937292.1"/>
    <property type="molecule type" value="Genomic_DNA"/>
</dbReference>
<gene>
    <name evidence="1" type="ORF">PM001_LOCUS22442</name>
</gene>
<evidence type="ECO:0000313" key="2">
    <source>
        <dbReference type="Proteomes" id="UP001162060"/>
    </source>
</evidence>
<reference evidence="1" key="1">
    <citation type="submission" date="2024-01" db="EMBL/GenBank/DDBJ databases">
        <authorList>
            <person name="Webb A."/>
        </authorList>
    </citation>
    <scope>NUCLEOTIDE SEQUENCE</scope>
    <source>
        <strain evidence="1">Pm1</strain>
    </source>
</reference>
<dbReference type="AlphaFoldDB" id="A0AAV1UUF0"/>
<organism evidence="1 2">
    <name type="scientific">Peronospora matthiolae</name>
    <dbReference type="NCBI Taxonomy" id="2874970"/>
    <lineage>
        <taxon>Eukaryota</taxon>
        <taxon>Sar</taxon>
        <taxon>Stramenopiles</taxon>
        <taxon>Oomycota</taxon>
        <taxon>Peronosporomycetes</taxon>
        <taxon>Peronosporales</taxon>
        <taxon>Peronosporaceae</taxon>
        <taxon>Peronospora</taxon>
    </lineage>
</organism>
<sequence>MVGSTGKNQVGPIVGWAEGYLRLKRPLKTTLEQCVDLGYHSMSGGFIATAYMNLLRSTIDIETVLPEEAVAYCC</sequence>